<evidence type="ECO:0000313" key="1">
    <source>
        <dbReference type="EMBL" id="EAY31218.1"/>
    </source>
</evidence>
<dbReference type="AlphaFoldDB" id="A1ZDR0"/>
<organism evidence="1 2">
    <name type="scientific">Microscilla marina ATCC 23134</name>
    <dbReference type="NCBI Taxonomy" id="313606"/>
    <lineage>
        <taxon>Bacteria</taxon>
        <taxon>Pseudomonadati</taxon>
        <taxon>Bacteroidota</taxon>
        <taxon>Cytophagia</taxon>
        <taxon>Cytophagales</taxon>
        <taxon>Microscillaceae</taxon>
        <taxon>Microscilla</taxon>
    </lineage>
</organism>
<sequence length="304" mass="34931">MQTPFITIVNMKKTLLLLGLLVGLVHLSQGQTDSLHNLQNYTPAVALKKGQFAYRFWNLLYTQKALYANDGVRFESSERITYFTSQHHFSYGISKHLQLDTEIWLKSVRADLPQNSPLQVYQFTGSDSIRTALTYAGAGVRWSPQPDKKRWSLVSKILIPLTPNLESIDIVQPFLAEDHFWWVNEIYFDQVVADKLYTFLQAGVWWSLPKTSSEQNSILRLPFRGILSYFASPVISANLQAGFTFHQQWQQPQRSGYWGDLGIGLRWQIVPGALELQADYQKYVLGKNQGAGETFNFGVRWIRF</sequence>
<proteinExistence type="predicted"/>
<evidence type="ECO:0000313" key="2">
    <source>
        <dbReference type="Proteomes" id="UP000004095"/>
    </source>
</evidence>
<dbReference type="EMBL" id="AAWS01000003">
    <property type="protein sequence ID" value="EAY31218.1"/>
    <property type="molecule type" value="Genomic_DNA"/>
</dbReference>
<dbReference type="eggNOG" id="ENOG502Z83B">
    <property type="taxonomic scope" value="Bacteria"/>
</dbReference>
<name>A1ZDR0_MICM2</name>
<keyword evidence="2" id="KW-1185">Reference proteome</keyword>
<reference evidence="1 2" key="1">
    <citation type="submission" date="2007-01" db="EMBL/GenBank/DDBJ databases">
        <authorList>
            <person name="Haygood M."/>
            <person name="Podell S."/>
            <person name="Anderson C."/>
            <person name="Hopkinson B."/>
            <person name="Roe K."/>
            <person name="Barbeau K."/>
            <person name="Gaasterland T."/>
            <person name="Ferriera S."/>
            <person name="Johnson J."/>
            <person name="Kravitz S."/>
            <person name="Beeson K."/>
            <person name="Sutton G."/>
            <person name="Rogers Y.-H."/>
            <person name="Friedman R."/>
            <person name="Frazier M."/>
            <person name="Venter J.C."/>
        </authorList>
    </citation>
    <scope>NUCLEOTIDE SEQUENCE [LARGE SCALE GENOMIC DNA]</scope>
    <source>
        <strain evidence="1 2">ATCC 23134</strain>
    </source>
</reference>
<protein>
    <submittedName>
        <fullName evidence="1">Uncharacterized protein</fullName>
    </submittedName>
</protein>
<accession>A1ZDR0</accession>
<comment type="caution">
    <text evidence="1">The sequence shown here is derived from an EMBL/GenBank/DDBJ whole genome shotgun (WGS) entry which is preliminary data.</text>
</comment>
<dbReference type="Proteomes" id="UP000004095">
    <property type="component" value="Unassembled WGS sequence"/>
</dbReference>
<gene>
    <name evidence="1" type="ORF">M23134_04051</name>
</gene>